<dbReference type="EMBL" id="AK229556">
    <property type="protein sequence ID" value="BAF01409.1"/>
    <property type="molecule type" value="mRNA"/>
</dbReference>
<protein>
    <submittedName>
        <fullName evidence="1">Uncharacterized protein</fullName>
    </submittedName>
</protein>
<evidence type="ECO:0000313" key="1">
    <source>
        <dbReference type="EMBL" id="BAF01409.1"/>
    </source>
</evidence>
<accession>Q0WN91</accession>
<proteinExistence type="evidence at transcript level"/>
<dbReference type="AlphaFoldDB" id="Q0WN91"/>
<name>Q0WN91_ARATH</name>
<sequence>MPYKLRNIRKMSNRYLQRKTFSL</sequence>
<organism evidence="1">
    <name type="scientific">Arabidopsis thaliana</name>
    <name type="common">Mouse-ear cress</name>
    <dbReference type="NCBI Taxonomy" id="3702"/>
    <lineage>
        <taxon>Eukaryota</taxon>
        <taxon>Viridiplantae</taxon>
        <taxon>Streptophyta</taxon>
        <taxon>Embryophyta</taxon>
        <taxon>Tracheophyta</taxon>
        <taxon>Spermatophyta</taxon>
        <taxon>Magnoliopsida</taxon>
        <taxon>eudicotyledons</taxon>
        <taxon>Gunneridae</taxon>
        <taxon>Pentapetalae</taxon>
        <taxon>rosids</taxon>
        <taxon>malvids</taxon>
        <taxon>Brassicales</taxon>
        <taxon>Brassicaceae</taxon>
        <taxon>Camelineae</taxon>
        <taxon>Arabidopsis</taxon>
    </lineage>
</organism>
<reference evidence="1" key="1">
    <citation type="submission" date="2006-07" db="EMBL/GenBank/DDBJ databases">
        <title>Large-scale analysis of RIKEN Arabidopsis full-length (RAFL) cDNAs.</title>
        <authorList>
            <person name="Totoki Y."/>
            <person name="Seki M."/>
            <person name="Ishida J."/>
            <person name="Nakajima M."/>
            <person name="Enju A."/>
            <person name="Morosawa T."/>
            <person name="Kamiya A."/>
            <person name="Narusaka M."/>
            <person name="Shin-i T."/>
            <person name="Nakagawa M."/>
            <person name="Sakamoto N."/>
            <person name="Oishi K."/>
            <person name="Kohara Y."/>
            <person name="Kobayashi M."/>
            <person name="Toyoda A."/>
            <person name="Sakaki Y."/>
            <person name="Sakurai T."/>
            <person name="Iida K."/>
            <person name="Akiyama K."/>
            <person name="Satou M."/>
            <person name="Toyoda T."/>
            <person name="Konagaya A."/>
            <person name="Carninci P."/>
            <person name="Kawai J."/>
            <person name="Hayashizaki Y."/>
            <person name="Shinozaki K."/>
        </authorList>
    </citation>
    <scope>NUCLEOTIDE SEQUENCE</scope>
</reference>